<keyword evidence="2" id="KW-0472">Membrane</keyword>
<dbReference type="InterPro" id="IPR011990">
    <property type="entry name" value="TPR-like_helical_dom_sf"/>
</dbReference>
<dbReference type="AlphaFoldDB" id="A0A644TYY6"/>
<evidence type="ECO:0000313" key="5">
    <source>
        <dbReference type="EMBL" id="MPL72185.1"/>
    </source>
</evidence>
<evidence type="ECO:0000256" key="2">
    <source>
        <dbReference type="ARBA" id="ARBA00023136"/>
    </source>
</evidence>
<name>A0A644TYY6_9ZZZZ</name>
<dbReference type="Pfam" id="PF13525">
    <property type="entry name" value="YfiO"/>
    <property type="match status" value="1"/>
</dbReference>
<dbReference type="PROSITE" id="PS50005">
    <property type="entry name" value="TPR"/>
    <property type="match status" value="1"/>
</dbReference>
<organism evidence="5">
    <name type="scientific">bioreactor metagenome</name>
    <dbReference type="NCBI Taxonomy" id="1076179"/>
    <lineage>
        <taxon>unclassified sequences</taxon>
        <taxon>metagenomes</taxon>
        <taxon>ecological metagenomes</taxon>
    </lineage>
</organism>
<dbReference type="InterPro" id="IPR019734">
    <property type="entry name" value="TPR_rpt"/>
</dbReference>
<dbReference type="Gene3D" id="1.25.40.10">
    <property type="entry name" value="Tetratricopeptide repeat domain"/>
    <property type="match status" value="1"/>
</dbReference>
<dbReference type="InterPro" id="IPR039565">
    <property type="entry name" value="BamD-like"/>
</dbReference>
<proteinExistence type="predicted"/>
<comment type="caution">
    <text evidence="5">The sequence shown here is derived from an EMBL/GenBank/DDBJ whole genome shotgun (WGS) entry which is preliminary data.</text>
</comment>
<keyword evidence="3" id="KW-0998">Cell outer membrane</keyword>
<gene>
    <name evidence="5" type="primary">bamD_4</name>
    <name evidence="5" type="ORF">SDC9_17966</name>
</gene>
<evidence type="ECO:0000256" key="1">
    <source>
        <dbReference type="ARBA" id="ARBA00022729"/>
    </source>
</evidence>
<dbReference type="SUPFAM" id="SSF48452">
    <property type="entry name" value="TPR-like"/>
    <property type="match status" value="2"/>
</dbReference>
<evidence type="ECO:0000256" key="3">
    <source>
        <dbReference type="ARBA" id="ARBA00023237"/>
    </source>
</evidence>
<dbReference type="NCBIfam" id="TIGR03302">
    <property type="entry name" value="OM_YfiO"/>
    <property type="match status" value="1"/>
</dbReference>
<protein>
    <submittedName>
        <fullName evidence="5">Outer membrane protein assembly factor BamD</fullName>
    </submittedName>
</protein>
<dbReference type="PANTHER" id="PTHR37423">
    <property type="entry name" value="SOLUBLE LYTIC MUREIN TRANSGLYCOSYLASE-RELATED"/>
    <property type="match status" value="1"/>
</dbReference>
<dbReference type="EMBL" id="VSSQ01000064">
    <property type="protein sequence ID" value="MPL72185.1"/>
    <property type="molecule type" value="Genomic_DNA"/>
</dbReference>
<keyword evidence="1" id="KW-0732">Signal</keyword>
<dbReference type="InterPro" id="IPR017689">
    <property type="entry name" value="BamD"/>
</dbReference>
<accession>A0A644TYY6</accession>
<feature type="domain" description="Outer membrane lipoprotein BamD-like" evidence="4">
    <location>
        <begin position="47"/>
        <end position="235"/>
    </location>
</feature>
<dbReference type="PANTHER" id="PTHR37423:SF6">
    <property type="entry name" value="CELL DIVISION COORDINATOR CPOB"/>
    <property type="match status" value="1"/>
</dbReference>
<reference evidence="5" key="1">
    <citation type="submission" date="2019-08" db="EMBL/GenBank/DDBJ databases">
        <authorList>
            <person name="Kucharzyk K."/>
            <person name="Murdoch R.W."/>
            <person name="Higgins S."/>
            <person name="Loffler F."/>
        </authorList>
    </citation>
    <scope>NUCLEOTIDE SEQUENCE</scope>
</reference>
<evidence type="ECO:0000259" key="4">
    <source>
        <dbReference type="Pfam" id="PF13525"/>
    </source>
</evidence>
<sequence length="285" mass="33592">MLTGRSLCPENNYFCAMNRKSIILLISGLFIVLSSCSKYQKLLKSTDNEEKYERAIAYYEDKDYYRAIQLFDQLQAIYRGTERAERIAFYYAYAHYEQRDYILASYYFKQFARSYPNSKNAEEAAFMSAYCSYLDSPPSSLDQVVTLDAIKDLQLFINQYPSSERVGRANELIDELRLKLETKALNIATLYYKMEDYKAAIINFENLVKDYPDTRYREMAMYHIAKAYFSYAQKSIESKKEERFQHTYDAVDNFASNFPESSYLKELRNIQKNALKELNNLSDLQ</sequence>